<comment type="catalytic activity">
    <reaction evidence="8">
        <text>fluoride(in) = fluoride(out)</text>
        <dbReference type="Rhea" id="RHEA:76159"/>
        <dbReference type="ChEBI" id="CHEBI:17051"/>
    </reaction>
    <physiologicalReaction direction="left-to-right" evidence="8">
        <dbReference type="Rhea" id="RHEA:76160"/>
    </physiologicalReaction>
</comment>
<gene>
    <name evidence="11" type="primary">TBLA0G02960</name>
    <name evidence="11" type="ORF">TBLA_0G02960</name>
</gene>
<evidence type="ECO:0000313" key="12">
    <source>
        <dbReference type="Proteomes" id="UP000002866"/>
    </source>
</evidence>
<protein>
    <submittedName>
        <fullName evidence="11">Uncharacterized protein</fullName>
    </submittedName>
</protein>
<keyword evidence="4 10" id="KW-0812">Transmembrane</keyword>
<evidence type="ECO:0000256" key="7">
    <source>
        <dbReference type="ARBA" id="ARBA00035120"/>
    </source>
</evidence>
<accession>I2H781</accession>
<dbReference type="eggNOG" id="ENOG502QT5F">
    <property type="taxonomic scope" value="Eukaryota"/>
</dbReference>
<reference evidence="11 12" key="1">
    <citation type="journal article" date="2011" name="Proc. Natl. Acad. Sci. U.S.A.">
        <title>Evolutionary erosion of yeast sex chromosomes by mating-type switching accidents.</title>
        <authorList>
            <person name="Gordon J.L."/>
            <person name="Armisen D."/>
            <person name="Proux-Wera E."/>
            <person name="Oheigeartaigh S.S."/>
            <person name="Byrne K.P."/>
            <person name="Wolfe K.H."/>
        </authorList>
    </citation>
    <scope>NUCLEOTIDE SEQUENCE [LARGE SCALE GENOMIC DNA]</scope>
    <source>
        <strain evidence="12">ATCC 34711 / CBS 6284 / DSM 70876 / NBRC 10599 / NRRL Y-10934 / UCD 77-7</strain>
    </source>
</reference>
<feature type="transmembrane region" description="Helical" evidence="10">
    <location>
        <begin position="193"/>
        <end position="217"/>
    </location>
</feature>
<dbReference type="GO" id="GO:1903425">
    <property type="term" value="F:fluoride transmembrane transporter activity"/>
    <property type="evidence" value="ECO:0007669"/>
    <property type="project" value="TreeGrafter"/>
</dbReference>
<comment type="similarity">
    <text evidence="7">Belongs to the fluoride channel Fluc/FEX (TC 1.A.43) family.</text>
</comment>
<dbReference type="GO" id="GO:0005886">
    <property type="term" value="C:plasma membrane"/>
    <property type="evidence" value="ECO:0007669"/>
    <property type="project" value="UniProtKB-SubCell"/>
</dbReference>
<feature type="transmembrane region" description="Helical" evidence="10">
    <location>
        <begin position="150"/>
        <end position="173"/>
    </location>
</feature>
<dbReference type="KEGG" id="tbl:TBLA_0G02960"/>
<comment type="subcellular location">
    <subcellularLocation>
        <location evidence="2">Cell membrane</location>
        <topology evidence="2">Multi-pass membrane protein</topology>
    </subcellularLocation>
</comment>
<sequence length="416" mass="46978">MSDRSATRSSSISASSEQDEEGPGEHDEDEYDNDKQIIHSNSNSESQSPIELIASPQQKESQDIVHDIPFTSYYYKFPKQYRALAYKYSVFVTWAIIGNYTRLGISRLAEYSPSYIASGTVIWSNIVACIIMGILQELKTAKWFDDFPELFLALTTGFCGCLSSYSSFILELFEYSTDLTSSDIKGHKHWPNRAYGIMEFLSVLTLELLVSMGSLIFGRKLVTDLFYHPDYLKNFFDHGNWRNTFLRYMNFLSAVLCLPIIGMLIVLVLCYNTYARGKWTLPPFFGIVGAILRMKLSDWFNARIAQFPIGTFIANELAVIVICVLTLIQKGKRHSGSALHMKPIAHTLKQCRVVTAIISGFCGSLSTISTFINEGYKLPLPDTLLYYTTSIFISYVLAVLLLGIFSWTRGLTDPVC</sequence>
<dbReference type="RefSeq" id="XP_004181752.1">
    <property type="nucleotide sequence ID" value="XM_004181704.1"/>
</dbReference>
<dbReference type="AlphaFoldDB" id="I2H781"/>
<feature type="transmembrane region" description="Helical" evidence="10">
    <location>
        <begin position="304"/>
        <end position="328"/>
    </location>
</feature>
<dbReference type="InterPro" id="IPR003691">
    <property type="entry name" value="FluC"/>
</dbReference>
<feature type="transmembrane region" description="Helical" evidence="10">
    <location>
        <begin position="84"/>
        <end position="103"/>
    </location>
</feature>
<dbReference type="OMA" id="CYDLQHV"/>
<dbReference type="PANTHER" id="PTHR28259:SF1">
    <property type="entry name" value="FLUORIDE EXPORT PROTEIN 1-RELATED"/>
    <property type="match status" value="1"/>
</dbReference>
<evidence type="ECO:0000256" key="6">
    <source>
        <dbReference type="ARBA" id="ARBA00023136"/>
    </source>
</evidence>
<dbReference type="OrthoDB" id="409792at2759"/>
<dbReference type="EMBL" id="HE806322">
    <property type="protein sequence ID" value="CCH62233.1"/>
    <property type="molecule type" value="Genomic_DNA"/>
</dbReference>
<dbReference type="FunCoup" id="I2H781">
    <property type="interactions" value="163"/>
</dbReference>
<dbReference type="PANTHER" id="PTHR28259">
    <property type="entry name" value="FLUORIDE EXPORT PROTEIN 1-RELATED"/>
    <property type="match status" value="1"/>
</dbReference>
<feature type="compositionally biased region" description="Acidic residues" evidence="9">
    <location>
        <begin position="17"/>
        <end position="32"/>
    </location>
</feature>
<evidence type="ECO:0000256" key="3">
    <source>
        <dbReference type="ARBA" id="ARBA00022475"/>
    </source>
</evidence>
<dbReference type="HOGENOM" id="CLU_030507_1_2_1"/>
<evidence type="ECO:0000313" key="11">
    <source>
        <dbReference type="EMBL" id="CCH62233.1"/>
    </source>
</evidence>
<organism evidence="11 12">
    <name type="scientific">Henningerozyma blattae (strain ATCC 34711 / CBS 6284 / DSM 70876 / NBRC 10599 / NRRL Y-10934 / UCD 77-7)</name>
    <name type="common">Yeast</name>
    <name type="synonym">Tetrapisispora blattae</name>
    <dbReference type="NCBI Taxonomy" id="1071380"/>
    <lineage>
        <taxon>Eukaryota</taxon>
        <taxon>Fungi</taxon>
        <taxon>Dikarya</taxon>
        <taxon>Ascomycota</taxon>
        <taxon>Saccharomycotina</taxon>
        <taxon>Saccharomycetes</taxon>
        <taxon>Saccharomycetales</taxon>
        <taxon>Saccharomycetaceae</taxon>
        <taxon>Henningerozyma</taxon>
    </lineage>
</organism>
<feature type="compositionally biased region" description="Low complexity" evidence="9">
    <location>
        <begin position="7"/>
        <end position="16"/>
    </location>
</feature>
<feature type="transmembrane region" description="Helical" evidence="10">
    <location>
        <begin position="384"/>
        <end position="405"/>
    </location>
</feature>
<dbReference type="Pfam" id="PF02537">
    <property type="entry name" value="CRCB"/>
    <property type="match status" value="2"/>
</dbReference>
<keyword evidence="5 10" id="KW-1133">Transmembrane helix</keyword>
<keyword evidence="6 10" id="KW-0472">Membrane</keyword>
<evidence type="ECO:0000256" key="10">
    <source>
        <dbReference type="SAM" id="Phobius"/>
    </source>
</evidence>
<dbReference type="InParanoid" id="I2H781"/>
<evidence type="ECO:0000256" key="8">
    <source>
        <dbReference type="ARBA" id="ARBA00035585"/>
    </source>
</evidence>
<evidence type="ECO:0000256" key="9">
    <source>
        <dbReference type="SAM" id="MobiDB-lite"/>
    </source>
</evidence>
<feature type="transmembrane region" description="Helical" evidence="10">
    <location>
        <begin position="251"/>
        <end position="274"/>
    </location>
</feature>
<proteinExistence type="inferred from homology"/>
<comment type="function">
    <text evidence="1">Fluoride channel required for the rapid expulsion of cytoplasmic fluoride.</text>
</comment>
<dbReference type="STRING" id="1071380.I2H781"/>
<dbReference type="Proteomes" id="UP000002866">
    <property type="component" value="Chromosome 7"/>
</dbReference>
<feature type="transmembrane region" description="Helical" evidence="10">
    <location>
        <begin position="115"/>
        <end position="138"/>
    </location>
</feature>
<dbReference type="GeneID" id="14497365"/>
<evidence type="ECO:0000256" key="1">
    <source>
        <dbReference type="ARBA" id="ARBA00002598"/>
    </source>
</evidence>
<evidence type="ECO:0000256" key="2">
    <source>
        <dbReference type="ARBA" id="ARBA00004651"/>
    </source>
</evidence>
<evidence type="ECO:0000256" key="5">
    <source>
        <dbReference type="ARBA" id="ARBA00022989"/>
    </source>
</evidence>
<evidence type="ECO:0000256" key="4">
    <source>
        <dbReference type="ARBA" id="ARBA00022692"/>
    </source>
</evidence>
<feature type="transmembrane region" description="Helical" evidence="10">
    <location>
        <begin position="351"/>
        <end position="372"/>
    </location>
</feature>
<feature type="compositionally biased region" description="Polar residues" evidence="9">
    <location>
        <begin position="38"/>
        <end position="49"/>
    </location>
</feature>
<keyword evidence="3" id="KW-1003">Cell membrane</keyword>
<name>I2H781_HENB6</name>
<keyword evidence="12" id="KW-1185">Reference proteome</keyword>
<feature type="region of interest" description="Disordered" evidence="9">
    <location>
        <begin position="1"/>
        <end position="49"/>
    </location>
</feature>